<dbReference type="NCBIfam" id="TIGR02595">
    <property type="entry name" value="PEP_CTERM"/>
    <property type="match status" value="1"/>
</dbReference>
<sequence>MTPRFLIPAVLSLAASLPGLAHADVLLSFNHHNGCQMNKACQQDASIASSTIGGNLPAWAWAYDFIPNNPWSKGYYEGNRTNPVFTLGLKAAQGLQLTDFRFSIKNNDCQYGAPASCRGANWKLVKVVNGIEFTEPLLAFNSGPKFADLDFDVKIDQWLNAGDVFDLKMIYTGGFKDRTGQYFFHDLALDGKAQVDEPQTLALLALGAVGVGVARRRRASTAA</sequence>
<gene>
    <name evidence="3" type="ORF">QRD43_03970</name>
</gene>
<protein>
    <submittedName>
        <fullName evidence="3">PEP-CTERM sorting domain-containing protein</fullName>
    </submittedName>
</protein>
<dbReference type="EMBL" id="JASVDS010000001">
    <property type="protein sequence ID" value="MDL5031055.1"/>
    <property type="molecule type" value="Genomic_DNA"/>
</dbReference>
<proteinExistence type="predicted"/>
<evidence type="ECO:0000259" key="2">
    <source>
        <dbReference type="Pfam" id="PF07589"/>
    </source>
</evidence>
<dbReference type="Pfam" id="PF07589">
    <property type="entry name" value="PEP-CTERM"/>
    <property type="match status" value="1"/>
</dbReference>
<evidence type="ECO:0000313" key="4">
    <source>
        <dbReference type="Proteomes" id="UP001238603"/>
    </source>
</evidence>
<evidence type="ECO:0000313" key="3">
    <source>
        <dbReference type="EMBL" id="MDL5031055.1"/>
    </source>
</evidence>
<dbReference type="Proteomes" id="UP001238603">
    <property type="component" value="Unassembled WGS sequence"/>
</dbReference>
<feature type="domain" description="Ice-binding protein C-terminal" evidence="2">
    <location>
        <begin position="197"/>
        <end position="218"/>
    </location>
</feature>
<organism evidence="3 4">
    <name type="scientific">Roseateles subflavus</name>
    <dbReference type="NCBI Taxonomy" id="3053353"/>
    <lineage>
        <taxon>Bacteria</taxon>
        <taxon>Pseudomonadati</taxon>
        <taxon>Pseudomonadota</taxon>
        <taxon>Betaproteobacteria</taxon>
        <taxon>Burkholderiales</taxon>
        <taxon>Sphaerotilaceae</taxon>
        <taxon>Roseateles</taxon>
    </lineage>
</organism>
<dbReference type="RefSeq" id="WP_285981175.1">
    <property type="nucleotide sequence ID" value="NZ_JASVDS010000001.1"/>
</dbReference>
<name>A0ABT7LDW5_9BURK</name>
<dbReference type="InterPro" id="IPR013424">
    <property type="entry name" value="Ice-binding_C"/>
</dbReference>
<feature type="signal peptide" evidence="1">
    <location>
        <begin position="1"/>
        <end position="23"/>
    </location>
</feature>
<keyword evidence="4" id="KW-1185">Reference proteome</keyword>
<reference evidence="3 4" key="1">
    <citation type="submission" date="2023-06" db="EMBL/GenBank/DDBJ databases">
        <title>Pelomonas sp. APW6 16S ribosomal RNA gene genome sequencing and assembly.</title>
        <authorList>
            <person name="Woo H."/>
        </authorList>
    </citation>
    <scope>NUCLEOTIDE SEQUENCE [LARGE SCALE GENOMIC DNA]</scope>
    <source>
        <strain evidence="3 4">APW6</strain>
    </source>
</reference>
<feature type="chain" id="PRO_5045054695" evidence="1">
    <location>
        <begin position="24"/>
        <end position="223"/>
    </location>
</feature>
<accession>A0ABT7LDW5</accession>
<comment type="caution">
    <text evidence="3">The sequence shown here is derived from an EMBL/GenBank/DDBJ whole genome shotgun (WGS) entry which is preliminary data.</text>
</comment>
<keyword evidence="1" id="KW-0732">Signal</keyword>
<evidence type="ECO:0000256" key="1">
    <source>
        <dbReference type="SAM" id="SignalP"/>
    </source>
</evidence>